<dbReference type="GO" id="GO:0003677">
    <property type="term" value="F:DNA binding"/>
    <property type="evidence" value="ECO:0007669"/>
    <property type="project" value="InterPro"/>
</dbReference>
<sequence>YEVSFVIIDFKGGGMVNQFRSLPHLIGAITNIDGREIERSLKSIKAELRKRQRLFAEADVNHIDKYIRKYKAGEVSIPLPT</sequence>
<dbReference type="Gene3D" id="3.40.50.300">
    <property type="entry name" value="P-loop containing nucleotide triphosphate hydrolases"/>
    <property type="match status" value="1"/>
</dbReference>
<dbReference type="GO" id="GO:0005524">
    <property type="term" value="F:ATP binding"/>
    <property type="evidence" value="ECO:0007669"/>
    <property type="project" value="UniProtKB-KW"/>
</dbReference>
<evidence type="ECO:0000259" key="3">
    <source>
        <dbReference type="Pfam" id="PF01580"/>
    </source>
</evidence>
<comment type="caution">
    <text evidence="4">The sequence shown here is derived from an EMBL/GenBank/DDBJ whole genome shotgun (WGS) entry which is preliminary data.</text>
</comment>
<evidence type="ECO:0000256" key="1">
    <source>
        <dbReference type="ARBA" id="ARBA00022741"/>
    </source>
</evidence>
<feature type="domain" description="FtsK" evidence="3">
    <location>
        <begin position="2"/>
        <end position="72"/>
    </location>
</feature>
<organism evidence="4">
    <name type="scientific">human gut metagenome</name>
    <dbReference type="NCBI Taxonomy" id="408170"/>
    <lineage>
        <taxon>unclassified sequences</taxon>
        <taxon>metagenomes</taxon>
        <taxon>organismal metagenomes</taxon>
    </lineage>
</organism>
<protein>
    <submittedName>
        <fullName evidence="4">FtsK/SpoIIIE family protein</fullName>
    </submittedName>
</protein>
<dbReference type="PANTHER" id="PTHR22683:SF1">
    <property type="entry name" value="TYPE VII SECRETION SYSTEM PROTEIN ESSC"/>
    <property type="match status" value="1"/>
</dbReference>
<dbReference type="InterPro" id="IPR002543">
    <property type="entry name" value="FtsK_dom"/>
</dbReference>
<accession>K1U8G8</accession>
<evidence type="ECO:0000313" key="4">
    <source>
        <dbReference type="EMBL" id="EKC81542.1"/>
    </source>
</evidence>
<proteinExistence type="predicted"/>
<dbReference type="InterPro" id="IPR027417">
    <property type="entry name" value="P-loop_NTPase"/>
</dbReference>
<keyword evidence="2" id="KW-0067">ATP-binding</keyword>
<reference evidence="4" key="1">
    <citation type="journal article" date="2013" name="Environ. Microbiol.">
        <title>Microbiota from the distal guts of lean and obese adolescents exhibit partial functional redundancy besides clear differences in community structure.</title>
        <authorList>
            <person name="Ferrer M."/>
            <person name="Ruiz A."/>
            <person name="Lanza F."/>
            <person name="Haange S.B."/>
            <person name="Oberbach A."/>
            <person name="Till H."/>
            <person name="Bargiela R."/>
            <person name="Campoy C."/>
            <person name="Segura M.T."/>
            <person name="Richter M."/>
            <person name="von Bergen M."/>
            <person name="Seifert J."/>
            <person name="Suarez A."/>
        </authorList>
    </citation>
    <scope>NUCLEOTIDE SEQUENCE</scope>
</reference>
<dbReference type="EMBL" id="AJWY01000165">
    <property type="protein sequence ID" value="EKC81542.1"/>
    <property type="molecule type" value="Genomic_DNA"/>
</dbReference>
<dbReference type="Pfam" id="PF01580">
    <property type="entry name" value="FtsK_SpoIIIE"/>
    <property type="match status" value="1"/>
</dbReference>
<name>K1U8G8_9ZZZZ</name>
<feature type="non-terminal residue" evidence="4">
    <location>
        <position position="1"/>
    </location>
</feature>
<gene>
    <name evidence="4" type="ORF">LEA_00234</name>
</gene>
<dbReference type="PANTHER" id="PTHR22683">
    <property type="entry name" value="SPORULATION PROTEIN RELATED"/>
    <property type="match status" value="1"/>
</dbReference>
<evidence type="ECO:0000256" key="2">
    <source>
        <dbReference type="ARBA" id="ARBA00022840"/>
    </source>
</evidence>
<keyword evidence="1" id="KW-0547">Nucleotide-binding</keyword>
<dbReference type="InterPro" id="IPR050206">
    <property type="entry name" value="FtsK/SpoIIIE/SftA"/>
</dbReference>
<dbReference type="AlphaFoldDB" id="K1U8G8"/>